<keyword evidence="1" id="KW-0503">Monooxygenase</keyword>
<reference evidence="1 2" key="1">
    <citation type="submission" date="2020-07" db="EMBL/GenBank/DDBJ databases">
        <title>Sequencing the genomes of 1000 actinobacteria strains.</title>
        <authorList>
            <person name="Klenk H.-P."/>
        </authorList>
    </citation>
    <scope>NUCLEOTIDE SEQUENCE [LARGE SCALE GENOMIC DNA]</scope>
    <source>
        <strain evidence="1 2">DSM 103833</strain>
    </source>
</reference>
<dbReference type="Proteomes" id="UP000530424">
    <property type="component" value="Unassembled WGS sequence"/>
</dbReference>
<accession>A0A853C1W0</accession>
<dbReference type="EMBL" id="JACCFP010000001">
    <property type="protein sequence ID" value="NYJ01605.1"/>
    <property type="molecule type" value="Genomic_DNA"/>
</dbReference>
<dbReference type="AlphaFoldDB" id="A0A853C1W0"/>
<name>A0A853C1W0_9ACTN</name>
<proteinExistence type="predicted"/>
<gene>
    <name evidence="1" type="ORF">HNR19_002303</name>
</gene>
<keyword evidence="1" id="KW-0560">Oxidoreductase</keyword>
<protein>
    <submittedName>
        <fullName evidence="1">Quinol monooxygenase YgiN</fullName>
    </submittedName>
</protein>
<keyword evidence="2" id="KW-1185">Reference proteome</keyword>
<evidence type="ECO:0000313" key="2">
    <source>
        <dbReference type="Proteomes" id="UP000530424"/>
    </source>
</evidence>
<comment type="caution">
    <text evidence="1">The sequence shown here is derived from an EMBL/GenBank/DDBJ whole genome shotgun (WGS) entry which is preliminary data.</text>
</comment>
<organism evidence="1 2">
    <name type="scientific">Nocardioides thalensis</name>
    <dbReference type="NCBI Taxonomy" id="1914755"/>
    <lineage>
        <taxon>Bacteria</taxon>
        <taxon>Bacillati</taxon>
        <taxon>Actinomycetota</taxon>
        <taxon>Actinomycetes</taxon>
        <taxon>Propionibacteriales</taxon>
        <taxon>Nocardioidaceae</taxon>
        <taxon>Nocardioides</taxon>
    </lineage>
</organism>
<dbReference type="RefSeq" id="WP_179668070.1">
    <property type="nucleotide sequence ID" value="NZ_JACCFP010000001.1"/>
</dbReference>
<sequence length="206" mass="22683">MFARSSTFSGDPTALDGGISYVDGEVMPMLNELSGCVGLSMMVDRESGDCIATTAWQSADAMHDSNERLTSARDRLGSILDSVPRVEEWEIAAMHRGHATPQGACCRVTWFRTDHANVDRGIELYRSAIMPRLEQVDGFCSASLMVNRETKRACSTVSYDTWRALEESRDEAWAIRDSGAREAGVDVVDAGEYDLVIAHLRVPEMA</sequence>
<dbReference type="GO" id="GO:0004497">
    <property type="term" value="F:monooxygenase activity"/>
    <property type="evidence" value="ECO:0007669"/>
    <property type="project" value="UniProtKB-KW"/>
</dbReference>
<evidence type="ECO:0000313" key="1">
    <source>
        <dbReference type="EMBL" id="NYJ01605.1"/>
    </source>
</evidence>